<proteinExistence type="predicted"/>
<dbReference type="EMBL" id="VMNI01000002">
    <property type="protein sequence ID" value="TVO79570.1"/>
    <property type="molecule type" value="Genomic_DNA"/>
</dbReference>
<dbReference type="Proteomes" id="UP000318349">
    <property type="component" value="Unassembled WGS sequence"/>
</dbReference>
<accession>A0A557SQA2</accession>
<gene>
    <name evidence="2" type="ORF">FHP89_02130</name>
</gene>
<evidence type="ECO:0000313" key="3">
    <source>
        <dbReference type="Proteomes" id="UP000318349"/>
    </source>
</evidence>
<organism evidence="2 3">
    <name type="scientific">Denitromonas halophila</name>
    <dbReference type="NCBI Taxonomy" id="1629404"/>
    <lineage>
        <taxon>Bacteria</taxon>
        <taxon>Pseudomonadati</taxon>
        <taxon>Pseudomonadota</taxon>
        <taxon>Betaproteobacteria</taxon>
        <taxon>Rhodocyclales</taxon>
        <taxon>Zoogloeaceae</taxon>
        <taxon>Denitromonas</taxon>
    </lineage>
</organism>
<name>A0A557SQA2_9RHOO</name>
<dbReference type="CDD" id="cd02947">
    <property type="entry name" value="TRX_family"/>
    <property type="match status" value="1"/>
</dbReference>
<dbReference type="SUPFAM" id="SSF52833">
    <property type="entry name" value="Thioredoxin-like"/>
    <property type="match status" value="1"/>
</dbReference>
<dbReference type="InterPro" id="IPR036249">
    <property type="entry name" value="Thioredoxin-like_sf"/>
</dbReference>
<dbReference type="Gene3D" id="3.40.30.10">
    <property type="entry name" value="Glutaredoxin"/>
    <property type="match status" value="1"/>
</dbReference>
<dbReference type="PROSITE" id="PS51352">
    <property type="entry name" value="THIOREDOXIN_2"/>
    <property type="match status" value="1"/>
</dbReference>
<dbReference type="Pfam" id="PF00085">
    <property type="entry name" value="Thioredoxin"/>
    <property type="match status" value="1"/>
</dbReference>
<sequence length="131" mass="14672">MNALVDLADPAAVTDALSREWLVACLCAEWCGTCRDYHDSFASMQAQFPQAAFLWVDIETHADWADDMDIENFPTIMIQQDDAVRFLGTMLPYPGHLQRTLETLLNASGDARRPGESVPLDLRELLRMQAG</sequence>
<feature type="domain" description="Thioredoxin" evidence="1">
    <location>
        <begin position="1"/>
        <end position="113"/>
    </location>
</feature>
<dbReference type="AlphaFoldDB" id="A0A557SQA2"/>
<reference evidence="2 3" key="1">
    <citation type="submission" date="2019-07" db="EMBL/GenBank/DDBJ databases">
        <title>The pathways for chlorine oxyanion respiration interact through the shared metabolite chlorate.</title>
        <authorList>
            <person name="Barnum T.P."/>
            <person name="Cheng Y."/>
            <person name="Hill K.A."/>
            <person name="Lucas L.N."/>
            <person name="Carlson H.K."/>
            <person name="Coates J.D."/>
        </authorList>
    </citation>
    <scope>NUCLEOTIDE SEQUENCE [LARGE SCALE GENOMIC DNA]</scope>
    <source>
        <strain evidence="2 3">SFB-1</strain>
    </source>
</reference>
<protein>
    <submittedName>
        <fullName evidence="2">Thioredoxin family protein</fullName>
    </submittedName>
</protein>
<comment type="caution">
    <text evidence="2">The sequence shown here is derived from an EMBL/GenBank/DDBJ whole genome shotgun (WGS) entry which is preliminary data.</text>
</comment>
<evidence type="ECO:0000313" key="2">
    <source>
        <dbReference type="EMBL" id="TVO79570.1"/>
    </source>
</evidence>
<evidence type="ECO:0000259" key="1">
    <source>
        <dbReference type="PROSITE" id="PS51352"/>
    </source>
</evidence>
<dbReference type="InterPro" id="IPR013766">
    <property type="entry name" value="Thioredoxin_domain"/>
</dbReference>